<dbReference type="Gene3D" id="1.20.1250.20">
    <property type="entry name" value="MFS general substrate transporter like domains"/>
    <property type="match status" value="1"/>
</dbReference>
<feature type="transmembrane region" description="Helical" evidence="7">
    <location>
        <begin position="434"/>
        <end position="453"/>
    </location>
</feature>
<feature type="transmembrane region" description="Helical" evidence="7">
    <location>
        <begin position="26"/>
        <end position="49"/>
    </location>
</feature>
<keyword evidence="4 7" id="KW-0812">Transmembrane</keyword>
<feature type="transmembrane region" description="Helical" evidence="7">
    <location>
        <begin position="473"/>
        <end position="490"/>
    </location>
</feature>
<organism evidence="8 9">
    <name type="scientific">[Candida] arabinofermentans NRRL YB-2248</name>
    <dbReference type="NCBI Taxonomy" id="983967"/>
    <lineage>
        <taxon>Eukaryota</taxon>
        <taxon>Fungi</taxon>
        <taxon>Dikarya</taxon>
        <taxon>Ascomycota</taxon>
        <taxon>Saccharomycotina</taxon>
        <taxon>Pichiomycetes</taxon>
        <taxon>Pichiales</taxon>
        <taxon>Pichiaceae</taxon>
        <taxon>Ogataea</taxon>
        <taxon>Ogataea/Candida clade</taxon>
    </lineage>
</organism>
<evidence type="ECO:0000256" key="7">
    <source>
        <dbReference type="SAM" id="Phobius"/>
    </source>
</evidence>
<dbReference type="OrthoDB" id="330047at2759"/>
<comment type="similarity">
    <text evidence="2">Belongs to the SLC43A transporter (TC 2.A.1.44) family.</text>
</comment>
<evidence type="ECO:0000256" key="2">
    <source>
        <dbReference type="ARBA" id="ARBA00006595"/>
    </source>
</evidence>
<dbReference type="Proteomes" id="UP000094801">
    <property type="component" value="Unassembled WGS sequence"/>
</dbReference>
<feature type="transmembrane region" description="Helical" evidence="7">
    <location>
        <begin position="207"/>
        <end position="224"/>
    </location>
</feature>
<evidence type="ECO:0000256" key="3">
    <source>
        <dbReference type="ARBA" id="ARBA00022448"/>
    </source>
</evidence>
<evidence type="ECO:0008006" key="10">
    <source>
        <dbReference type="Google" id="ProtNLM"/>
    </source>
</evidence>
<feature type="transmembrane region" description="Helical" evidence="7">
    <location>
        <begin position="379"/>
        <end position="399"/>
    </location>
</feature>
<evidence type="ECO:0000313" key="9">
    <source>
        <dbReference type="Proteomes" id="UP000094801"/>
    </source>
</evidence>
<feature type="transmembrane region" description="Helical" evidence="7">
    <location>
        <begin position="311"/>
        <end position="333"/>
    </location>
</feature>
<evidence type="ECO:0000256" key="1">
    <source>
        <dbReference type="ARBA" id="ARBA00004141"/>
    </source>
</evidence>
<name>A0A1E4T6H1_9ASCO</name>
<accession>A0A1E4T6H1</accession>
<evidence type="ECO:0000256" key="6">
    <source>
        <dbReference type="ARBA" id="ARBA00023136"/>
    </source>
</evidence>
<keyword evidence="9" id="KW-1185">Reference proteome</keyword>
<comment type="subcellular location">
    <subcellularLocation>
        <location evidence="1">Membrane</location>
        <topology evidence="1">Multi-pass membrane protein</topology>
    </subcellularLocation>
</comment>
<keyword evidence="3" id="KW-0813">Transport</keyword>
<protein>
    <recommendedName>
        <fullName evidence="10">Protein FMP42</fullName>
    </recommendedName>
</protein>
<feature type="transmembrane region" description="Helical" evidence="7">
    <location>
        <begin position="170"/>
        <end position="192"/>
    </location>
</feature>
<keyword evidence="5 7" id="KW-1133">Transmembrane helix</keyword>
<dbReference type="GO" id="GO:0000329">
    <property type="term" value="C:fungal-type vacuole membrane"/>
    <property type="evidence" value="ECO:0007669"/>
    <property type="project" value="TreeGrafter"/>
</dbReference>
<feature type="transmembrane region" description="Helical" evidence="7">
    <location>
        <begin position="139"/>
        <end position="158"/>
    </location>
</feature>
<feature type="transmembrane region" description="Helical" evidence="7">
    <location>
        <begin position="353"/>
        <end position="372"/>
    </location>
</feature>
<dbReference type="PANTHER" id="PTHR20772:SF2">
    <property type="entry name" value="PROTEIN FMP42"/>
    <property type="match status" value="1"/>
</dbReference>
<dbReference type="PANTHER" id="PTHR20772">
    <property type="entry name" value="PROTEIN FMP42"/>
    <property type="match status" value="1"/>
</dbReference>
<proteinExistence type="inferred from homology"/>
<evidence type="ECO:0000313" key="8">
    <source>
        <dbReference type="EMBL" id="ODV87268.1"/>
    </source>
</evidence>
<dbReference type="InterPro" id="IPR036259">
    <property type="entry name" value="MFS_trans_sf"/>
</dbReference>
<feature type="transmembrane region" description="Helical" evidence="7">
    <location>
        <begin position="84"/>
        <end position="104"/>
    </location>
</feature>
<keyword evidence="6 7" id="KW-0472">Membrane</keyword>
<evidence type="ECO:0000256" key="4">
    <source>
        <dbReference type="ARBA" id="ARBA00022692"/>
    </source>
</evidence>
<dbReference type="AlphaFoldDB" id="A0A1E4T6H1"/>
<gene>
    <name evidence="8" type="ORF">CANARDRAFT_26683</name>
</gene>
<evidence type="ECO:0000256" key="5">
    <source>
        <dbReference type="ARBA" id="ARBA00022989"/>
    </source>
</evidence>
<reference evidence="9" key="1">
    <citation type="submission" date="2016-04" db="EMBL/GenBank/DDBJ databases">
        <title>Comparative genomics of biotechnologically important yeasts.</title>
        <authorList>
            <consortium name="DOE Joint Genome Institute"/>
            <person name="Riley R."/>
            <person name="Haridas S."/>
            <person name="Wolfe K.H."/>
            <person name="Lopes M.R."/>
            <person name="Hittinger C.T."/>
            <person name="Goker M."/>
            <person name="Salamov A."/>
            <person name="Wisecaver J."/>
            <person name="Long T.M."/>
            <person name="Aerts A.L."/>
            <person name="Barry K."/>
            <person name="Choi C."/>
            <person name="Clum A."/>
            <person name="Coughlan A.Y."/>
            <person name="Deshpande S."/>
            <person name="Douglass A.P."/>
            <person name="Hanson S.J."/>
            <person name="Klenk H.-P."/>
            <person name="Labutti K."/>
            <person name="Lapidus A."/>
            <person name="Lindquist E."/>
            <person name="Lipzen A."/>
            <person name="Meier-Kolthoff J.P."/>
            <person name="Ohm R.A."/>
            <person name="Otillar R.P."/>
            <person name="Pangilinan J."/>
            <person name="Peng Y."/>
            <person name="Rokas A."/>
            <person name="Rosa C.A."/>
            <person name="Scheuner C."/>
            <person name="Sibirny A.A."/>
            <person name="Slot J.C."/>
            <person name="Stielow J.B."/>
            <person name="Sun H."/>
            <person name="Kurtzman C.P."/>
            <person name="Blackwell M."/>
            <person name="Grigoriev I.V."/>
            <person name="Jeffries T.W."/>
        </authorList>
    </citation>
    <scope>NUCLEOTIDE SEQUENCE [LARGE SCALE GENOMIC DNA]</scope>
    <source>
        <strain evidence="9">NRRL YB-2248</strain>
    </source>
</reference>
<dbReference type="STRING" id="983967.A0A1E4T6H1"/>
<sequence length="516" mass="57233">MPSTETTPLLPSISKDAELPSLKKRILQVACSIIWCLFAAGPIFGFAALKPVLVAQGVYKEVCEVGTNWEGGELCPDRDLKLNLMFTMGAVITNATALIVGRILDTYGPKVTGIIGSFVIFMAALCLANGKAITLFDGYLVGYVSLAFGGPFVFISCFQLANSFPGNSGLILALLTGSFDSSSALFLIYRVVFQNDYVKDLTLKKFFSYYLVVPVFILVCQLTIMPSESYKTVEALAKISETGLNEEGLPLDPEDERYTSEQVAQHQARSRRPSVKSVYEEMAEANMTAKTGNIFGALHSKSIKEQMSTPWFYLMCLFTTIQMLRINYFVATIRSQMEFYFDDEDIAITINKFFDIALPVGGILSIPFIGVLLDNFKTLTVLTILLCVSLTIGICGVIPYQFLQFIGIMLLVLYRPFYYTAVSDYCAKVFGFKTFGTVYGAIICFSGFCNLLQTFLDKSTHTIFHMNPNPVNFTLVGLTLVFGFAMVTFIKTKEDELEKDQLFQEAANSEVVEIPQ</sequence>
<dbReference type="InterPro" id="IPR052599">
    <property type="entry name" value="SLC43A_AATransporter"/>
</dbReference>
<dbReference type="SUPFAM" id="SSF103473">
    <property type="entry name" value="MFS general substrate transporter"/>
    <property type="match status" value="1"/>
</dbReference>
<feature type="transmembrane region" description="Helical" evidence="7">
    <location>
        <begin position="111"/>
        <end position="133"/>
    </location>
</feature>
<dbReference type="EMBL" id="KV453848">
    <property type="protein sequence ID" value="ODV87268.1"/>
    <property type="molecule type" value="Genomic_DNA"/>
</dbReference>